<gene>
    <name evidence="11" type="ORF">EB796_000251</name>
</gene>
<sequence length="656" mass="75132">MLMNRNLCMYCLVKWEKTGDHLIVARDLIDNLSTKLSHALDIVATFTGETLADVKYTHPTSGDEQRPLLPASHVTADVGTGLVHTAPAHGHDDFKVALQHDLSKECIIDEHGLYMSSAGKYFAGKNVFEEGNSLVLKMLGERVIHSEDYIHKYPYDWRSKQPVMIRASSQWFINTKSLVQPAISALEEVTVLPGVYKTPLCETISHRPYWCISRQRSWGVPIPVFYDQYERAYVNSVLTDHVKKLVVDRGPDCWWEADMDTLLPDHIKSEAGLDKSLTYRRGKDILDIWFDSGITWAAVLDSAPADLYIEGVDQIRGWFQSSLLTSVALTGQSPYKCLMMHGFTVDENNQKMSKSLGNVVAPSDVIYGSKTEQKGYGIDVLRWWAASKYSVTNVDIGPAIIKQCNEKLLLLRKRMRFILGNLYDFHSVDILQYEELLPQDQYFLHQLHQYAAKITLLYDRYEMSSVLNELEMFMTKFSSIYSTLSKDRLYCFPVTSRERRSAQTTLHHTLEVILRSFAPILPFFAEDCYMHRYGNQLNLHSESSTTPSIFRSGWFKEIPCWSNTELADKFEFVYSLADKIRCLLENTPTDAFEYIFVTSSENDTYKILMELQEDCGDEELSSHTPLCEVMQCASVRVCLAHDINLSELEYTHHTES</sequence>
<dbReference type="Pfam" id="PF08264">
    <property type="entry name" value="Anticodon_1"/>
    <property type="match status" value="1"/>
</dbReference>
<evidence type="ECO:0000256" key="2">
    <source>
        <dbReference type="ARBA" id="ARBA00013165"/>
    </source>
</evidence>
<comment type="caution">
    <text evidence="11">The sequence shown here is derived from an EMBL/GenBank/DDBJ whole genome shotgun (WGS) entry which is preliminary data.</text>
</comment>
<accession>A0A7J7KTA6</accession>
<dbReference type="GO" id="GO:0002161">
    <property type="term" value="F:aminoacyl-tRNA deacylase activity"/>
    <property type="evidence" value="ECO:0007669"/>
    <property type="project" value="InterPro"/>
</dbReference>
<feature type="domain" description="Aminoacyl-tRNA synthetase class Ia" evidence="9">
    <location>
        <begin position="164"/>
        <end position="390"/>
    </location>
</feature>
<dbReference type="OrthoDB" id="10264412at2759"/>
<dbReference type="GO" id="GO:0005739">
    <property type="term" value="C:mitochondrion"/>
    <property type="evidence" value="ECO:0007669"/>
    <property type="project" value="TreeGrafter"/>
</dbReference>
<keyword evidence="7" id="KW-0030">Aminoacyl-tRNA synthetase</keyword>
<keyword evidence="6" id="KW-0648">Protein biosynthesis</keyword>
<dbReference type="CDD" id="cd07960">
    <property type="entry name" value="Anticodon_Ia_Ile_BEm"/>
    <property type="match status" value="1"/>
</dbReference>
<dbReference type="Pfam" id="PF00133">
    <property type="entry name" value="tRNA-synt_1"/>
    <property type="match status" value="1"/>
</dbReference>
<evidence type="ECO:0000256" key="3">
    <source>
        <dbReference type="ARBA" id="ARBA00022598"/>
    </source>
</evidence>
<dbReference type="GO" id="GO:0005524">
    <property type="term" value="F:ATP binding"/>
    <property type="evidence" value="ECO:0007669"/>
    <property type="project" value="UniProtKB-KW"/>
</dbReference>
<dbReference type="EC" id="6.1.1.5" evidence="2"/>
<dbReference type="PRINTS" id="PR00984">
    <property type="entry name" value="TRNASYNTHILE"/>
</dbReference>
<reference evidence="11" key="1">
    <citation type="submission" date="2020-06" db="EMBL/GenBank/DDBJ databases">
        <title>Draft genome of Bugula neritina, a colonial animal packing powerful symbionts and potential medicines.</title>
        <authorList>
            <person name="Rayko M."/>
        </authorList>
    </citation>
    <scope>NUCLEOTIDE SEQUENCE [LARGE SCALE GENOMIC DNA]</scope>
    <source>
        <strain evidence="11">Kwan_BN1</strain>
    </source>
</reference>
<evidence type="ECO:0000256" key="6">
    <source>
        <dbReference type="ARBA" id="ARBA00022917"/>
    </source>
</evidence>
<dbReference type="GO" id="GO:0000049">
    <property type="term" value="F:tRNA binding"/>
    <property type="evidence" value="ECO:0007669"/>
    <property type="project" value="InterPro"/>
</dbReference>
<dbReference type="InterPro" id="IPR014729">
    <property type="entry name" value="Rossmann-like_a/b/a_fold"/>
</dbReference>
<dbReference type="EMBL" id="VXIV02000045">
    <property type="protein sequence ID" value="KAF6041441.1"/>
    <property type="molecule type" value="Genomic_DNA"/>
</dbReference>
<keyword evidence="4" id="KW-0547">Nucleotide-binding</keyword>
<dbReference type="InterPro" id="IPR002300">
    <property type="entry name" value="aa-tRNA-synth_Ia"/>
</dbReference>
<dbReference type="GO" id="GO:0006428">
    <property type="term" value="P:isoleucyl-tRNA aminoacylation"/>
    <property type="evidence" value="ECO:0007669"/>
    <property type="project" value="InterPro"/>
</dbReference>
<dbReference type="InterPro" id="IPR009008">
    <property type="entry name" value="Val/Leu/Ile-tRNA-synth_edit"/>
</dbReference>
<proteinExistence type="inferred from homology"/>
<name>A0A7J7KTA6_BUGNE</name>
<dbReference type="SUPFAM" id="SSF50677">
    <property type="entry name" value="ValRS/IleRS/LeuRS editing domain"/>
    <property type="match status" value="1"/>
</dbReference>
<dbReference type="InterPro" id="IPR013155">
    <property type="entry name" value="M/V/L/I-tRNA-synth_anticd-bd"/>
</dbReference>
<evidence type="ECO:0000256" key="4">
    <source>
        <dbReference type="ARBA" id="ARBA00022741"/>
    </source>
</evidence>
<dbReference type="InterPro" id="IPR033708">
    <property type="entry name" value="Anticodon_Ile_BEm"/>
</dbReference>
<evidence type="ECO:0000256" key="1">
    <source>
        <dbReference type="ARBA" id="ARBA00005594"/>
    </source>
</evidence>
<dbReference type="InterPro" id="IPR009080">
    <property type="entry name" value="tRNAsynth_Ia_anticodon-bd"/>
</dbReference>
<dbReference type="Gene3D" id="1.10.10.830">
    <property type="entry name" value="Ile-tRNA synthetase CP2 domain-like"/>
    <property type="match status" value="1"/>
</dbReference>
<evidence type="ECO:0000313" key="12">
    <source>
        <dbReference type="Proteomes" id="UP000593567"/>
    </source>
</evidence>
<dbReference type="Gene3D" id="3.90.740.10">
    <property type="entry name" value="Valyl/Leucyl/Isoleucyl-tRNA synthetase, editing domain"/>
    <property type="match status" value="1"/>
</dbReference>
<evidence type="ECO:0000259" key="10">
    <source>
        <dbReference type="Pfam" id="PF08264"/>
    </source>
</evidence>
<keyword evidence="3" id="KW-0436">Ligase</keyword>
<comment type="similarity">
    <text evidence="1">Belongs to the class-I aminoacyl-tRNA synthetase family.</text>
</comment>
<dbReference type="PANTHER" id="PTHR42765">
    <property type="entry name" value="SOLEUCYL-TRNA SYNTHETASE"/>
    <property type="match status" value="1"/>
</dbReference>
<dbReference type="Gene3D" id="1.10.730.20">
    <property type="match status" value="1"/>
</dbReference>
<keyword evidence="12" id="KW-1185">Reference proteome</keyword>
<dbReference type="SUPFAM" id="SSF47323">
    <property type="entry name" value="Anticodon-binding domain of a subclass of class I aminoacyl-tRNA synthetases"/>
    <property type="match status" value="1"/>
</dbReference>
<evidence type="ECO:0000313" key="11">
    <source>
        <dbReference type="EMBL" id="KAF6041441.1"/>
    </source>
</evidence>
<feature type="domain" description="Methionyl/Valyl/Leucyl/Isoleucyl-tRNA synthetase anticodon-binding" evidence="10">
    <location>
        <begin position="440"/>
        <end position="581"/>
    </location>
</feature>
<evidence type="ECO:0000256" key="7">
    <source>
        <dbReference type="ARBA" id="ARBA00023146"/>
    </source>
</evidence>
<dbReference type="AlphaFoldDB" id="A0A7J7KTA6"/>
<dbReference type="InterPro" id="IPR002301">
    <property type="entry name" value="Ile-tRNA-ligase"/>
</dbReference>
<dbReference type="Gene3D" id="3.40.50.620">
    <property type="entry name" value="HUPs"/>
    <property type="match status" value="1"/>
</dbReference>
<dbReference type="PANTHER" id="PTHR42765:SF1">
    <property type="entry name" value="ISOLEUCINE--TRNA LIGASE, MITOCHONDRIAL"/>
    <property type="match status" value="1"/>
</dbReference>
<evidence type="ECO:0000256" key="5">
    <source>
        <dbReference type="ARBA" id="ARBA00022840"/>
    </source>
</evidence>
<dbReference type="GO" id="GO:0004822">
    <property type="term" value="F:isoleucine-tRNA ligase activity"/>
    <property type="evidence" value="ECO:0007669"/>
    <property type="project" value="UniProtKB-EC"/>
</dbReference>
<keyword evidence="5" id="KW-0067">ATP-binding</keyword>
<organism evidence="11 12">
    <name type="scientific">Bugula neritina</name>
    <name type="common">Brown bryozoan</name>
    <name type="synonym">Sertularia neritina</name>
    <dbReference type="NCBI Taxonomy" id="10212"/>
    <lineage>
        <taxon>Eukaryota</taxon>
        <taxon>Metazoa</taxon>
        <taxon>Spiralia</taxon>
        <taxon>Lophotrochozoa</taxon>
        <taxon>Bryozoa</taxon>
        <taxon>Gymnolaemata</taxon>
        <taxon>Cheilostomatida</taxon>
        <taxon>Flustrina</taxon>
        <taxon>Buguloidea</taxon>
        <taxon>Bugulidae</taxon>
        <taxon>Bugula</taxon>
    </lineage>
</organism>
<dbReference type="SUPFAM" id="SSF52374">
    <property type="entry name" value="Nucleotidylyl transferase"/>
    <property type="match status" value="1"/>
</dbReference>
<dbReference type="InterPro" id="IPR050081">
    <property type="entry name" value="Ile-tRNA_ligase"/>
</dbReference>
<evidence type="ECO:0000259" key="9">
    <source>
        <dbReference type="Pfam" id="PF00133"/>
    </source>
</evidence>
<protein>
    <recommendedName>
        <fullName evidence="2">isoleucine--tRNA ligase</fullName>
        <ecNumber evidence="2">6.1.1.5</ecNumber>
    </recommendedName>
    <alternativeName>
        <fullName evidence="8">Isoleucyl-tRNA synthetase</fullName>
    </alternativeName>
</protein>
<evidence type="ECO:0000256" key="8">
    <source>
        <dbReference type="ARBA" id="ARBA00032665"/>
    </source>
</evidence>
<dbReference type="GO" id="GO:0032543">
    <property type="term" value="P:mitochondrial translation"/>
    <property type="evidence" value="ECO:0007669"/>
    <property type="project" value="TreeGrafter"/>
</dbReference>
<dbReference type="Proteomes" id="UP000593567">
    <property type="component" value="Unassembled WGS sequence"/>
</dbReference>